<sequence>MKRSHDPDATSTVKLKKECDIEEIMSQVCIPEHVWKVIISYMKDRNKLLELRFANKFFDSLITSRIHSEKLWEKLSYQHKIIPWHRQIAASIRLLHFSETDGSLANHERWRKIYFGYRKWVQTPIIGKKPELFPLIRTESVIKKYTCVAAWGGFTAMAISKGIISLYFNHEYMTELQLPTPLRHLKIKKIEFWKQKNASVIIYGRLENGRVVFWNVGDGEIINFNTSLYENIR</sequence>
<gene>
    <name evidence="1" type="ORF">G9C98_002778</name>
</gene>
<reference evidence="1" key="2">
    <citation type="submission" date="2021-04" db="EMBL/GenBank/DDBJ databases">
        <title>Genome-wide patterns of bracovirus chromosomal integration into multiple host tissues during parasitism.</title>
        <authorList>
            <person name="Chebbi M.A.C."/>
        </authorList>
    </citation>
    <scope>NUCLEOTIDE SEQUENCE</scope>
    <source>
        <tissue evidence="1">Whole body</tissue>
    </source>
</reference>
<comment type="caution">
    <text evidence="1">The sequence shown here is derived from an EMBL/GenBank/DDBJ whole genome shotgun (WGS) entry which is preliminary data.</text>
</comment>
<dbReference type="AlphaFoldDB" id="A0A8J5R846"/>
<protein>
    <recommendedName>
        <fullName evidence="3">F-box domain-containing protein</fullName>
    </recommendedName>
</protein>
<evidence type="ECO:0008006" key="3">
    <source>
        <dbReference type="Google" id="ProtNLM"/>
    </source>
</evidence>
<accession>A0A8J5R846</accession>
<organism evidence="1 2">
    <name type="scientific">Cotesia typhae</name>
    <dbReference type="NCBI Taxonomy" id="2053667"/>
    <lineage>
        <taxon>Eukaryota</taxon>
        <taxon>Metazoa</taxon>
        <taxon>Ecdysozoa</taxon>
        <taxon>Arthropoda</taxon>
        <taxon>Hexapoda</taxon>
        <taxon>Insecta</taxon>
        <taxon>Pterygota</taxon>
        <taxon>Neoptera</taxon>
        <taxon>Endopterygota</taxon>
        <taxon>Hymenoptera</taxon>
        <taxon>Apocrita</taxon>
        <taxon>Ichneumonoidea</taxon>
        <taxon>Braconidae</taxon>
        <taxon>Microgastrinae</taxon>
        <taxon>Cotesia</taxon>
    </lineage>
</organism>
<reference evidence="1" key="1">
    <citation type="submission" date="2020-03" db="EMBL/GenBank/DDBJ databases">
        <authorList>
            <person name="Chebbi M.A."/>
            <person name="Drezen J.M."/>
        </authorList>
    </citation>
    <scope>NUCLEOTIDE SEQUENCE</scope>
    <source>
        <tissue evidence="1">Whole body</tissue>
    </source>
</reference>
<dbReference type="Proteomes" id="UP000729913">
    <property type="component" value="Unassembled WGS sequence"/>
</dbReference>
<name>A0A8J5R846_9HYME</name>
<keyword evidence="2" id="KW-1185">Reference proteome</keyword>
<evidence type="ECO:0000313" key="2">
    <source>
        <dbReference type="Proteomes" id="UP000729913"/>
    </source>
</evidence>
<dbReference type="EMBL" id="JAAOIC020000016">
    <property type="protein sequence ID" value="KAG8041485.1"/>
    <property type="molecule type" value="Genomic_DNA"/>
</dbReference>
<evidence type="ECO:0000313" key="1">
    <source>
        <dbReference type="EMBL" id="KAG8041485.1"/>
    </source>
</evidence>
<proteinExistence type="predicted"/>
<dbReference type="OrthoDB" id="10291298at2759"/>